<dbReference type="Ensembl" id="ENSLLET00000033066.1">
    <property type="protein sequence ID" value="ENSLLEP00000031844.1"/>
    <property type="gene ID" value="ENSLLEG00000020182.1"/>
</dbReference>
<dbReference type="CDD" id="cd09076">
    <property type="entry name" value="L1-EN"/>
    <property type="match status" value="1"/>
</dbReference>
<dbReference type="PANTHER" id="PTHR31635">
    <property type="entry name" value="REVERSE TRANSCRIPTASE DOMAIN-CONTAINING PROTEIN-RELATED"/>
    <property type="match status" value="1"/>
</dbReference>
<dbReference type="GeneTree" id="ENSGT00940000165023"/>
<dbReference type="GO" id="GO:0003824">
    <property type="term" value="F:catalytic activity"/>
    <property type="evidence" value="ECO:0007669"/>
    <property type="project" value="InterPro"/>
</dbReference>
<dbReference type="OrthoDB" id="416454at2759"/>
<dbReference type="InterPro" id="IPR036691">
    <property type="entry name" value="Endo/exonu/phosph_ase_sf"/>
</dbReference>
<dbReference type="Pfam" id="PF00078">
    <property type="entry name" value="RVT_1"/>
    <property type="match status" value="1"/>
</dbReference>
<evidence type="ECO:0000313" key="3">
    <source>
        <dbReference type="Proteomes" id="UP000694569"/>
    </source>
</evidence>
<dbReference type="CDD" id="cd01650">
    <property type="entry name" value="RT_nLTR_like"/>
    <property type="match status" value="1"/>
</dbReference>
<dbReference type="Gene3D" id="3.60.10.10">
    <property type="entry name" value="Endonuclease/exonuclease/phosphatase"/>
    <property type="match status" value="1"/>
</dbReference>
<dbReference type="Proteomes" id="UP000694569">
    <property type="component" value="Unplaced"/>
</dbReference>
<reference evidence="2" key="2">
    <citation type="submission" date="2025-09" db="UniProtKB">
        <authorList>
            <consortium name="Ensembl"/>
        </authorList>
    </citation>
    <scope>IDENTIFICATION</scope>
</reference>
<dbReference type="PANTHER" id="PTHR31635:SF196">
    <property type="entry name" value="REVERSE TRANSCRIPTASE DOMAIN-CONTAINING PROTEIN-RELATED"/>
    <property type="match status" value="1"/>
</dbReference>
<feature type="domain" description="Reverse transcriptase" evidence="1">
    <location>
        <begin position="513"/>
        <end position="787"/>
    </location>
</feature>
<keyword evidence="3" id="KW-1185">Reference proteome</keyword>
<dbReference type="AlphaFoldDB" id="A0A8C5Q3X7"/>
<dbReference type="InterPro" id="IPR005135">
    <property type="entry name" value="Endo/exonuclease/phosphatase"/>
</dbReference>
<organism evidence="2 3">
    <name type="scientific">Leptobrachium leishanense</name>
    <name type="common">Leishan spiny toad</name>
    <dbReference type="NCBI Taxonomy" id="445787"/>
    <lineage>
        <taxon>Eukaryota</taxon>
        <taxon>Metazoa</taxon>
        <taxon>Chordata</taxon>
        <taxon>Craniata</taxon>
        <taxon>Vertebrata</taxon>
        <taxon>Euteleostomi</taxon>
        <taxon>Amphibia</taxon>
        <taxon>Batrachia</taxon>
        <taxon>Anura</taxon>
        <taxon>Pelobatoidea</taxon>
        <taxon>Megophryidae</taxon>
        <taxon>Leptobrachium</taxon>
    </lineage>
</organism>
<dbReference type="PROSITE" id="PS50878">
    <property type="entry name" value="RT_POL"/>
    <property type="match status" value="1"/>
</dbReference>
<accession>A0A8C5Q3X7</accession>
<reference evidence="2" key="1">
    <citation type="submission" date="2025-08" db="UniProtKB">
        <authorList>
            <consortium name="Ensembl"/>
        </authorList>
    </citation>
    <scope>IDENTIFICATION</scope>
</reference>
<dbReference type="InterPro" id="IPR000477">
    <property type="entry name" value="RT_dom"/>
</dbReference>
<dbReference type="SUPFAM" id="SSF56219">
    <property type="entry name" value="DNase I-like"/>
    <property type="match status" value="1"/>
</dbReference>
<name>A0A8C5Q3X7_9ANUR</name>
<protein>
    <recommendedName>
        <fullName evidence="1">Reverse transcriptase domain-containing protein</fullName>
    </recommendedName>
</protein>
<evidence type="ECO:0000313" key="2">
    <source>
        <dbReference type="Ensembl" id="ENSLLEP00000031844.1"/>
    </source>
</evidence>
<sequence length="1279" mass="145905">MERGGGQSPGFRRGLMGILTLNVRGLNIPEKRQRLLRDLRRENCSIALLQETHFKTGAHPTLRDSYYTTAYHDTTPEGKMRGASILISKHLPFVYMDALFLGDGRGVFLKGTIAEVKYTFASIYLPNSRQHQCFSRIAQKLTKFAEGTLILGGDFNVAMCPTEDSSAGTTRVPLHILRSIRRSLKDLQLIDAWRLMHPSTRDYSFYSEVHSTYTRLDYIYVSHFALDDLISTSIHSRTWSDHAPVSVVLRSAHSRPKRFNWRLNTSLLQDQVLRDEIMTTLQHYFAENGTEDVSPHTIWEAHKATIRGHLIAIASRKKRERMDETRALISEIRDLELEHMRTAEAATYALLQQRRSRLTELAHSQIHRAVLHSRCFFAYNENKPGRLLARMLQKRRALAYVPRVRRPGGDFAQTPDAIVRAFREYYAELYTCAPTPDSDRNQRILTYLSSRVHRRLTGPERSSLNDPISVEELRLALKRQKNGKAPGPDGLPSEYYRQFSHILLPPLVASLNALRDGSSLHTQSQLATITVIPKEGKDPELCSSYRPISLLNCDLKLFSSVLAIRLQPFVPLLVKRDQVGFVPRREARDGTIRALAVIHEARGFDKSVLLLSTDAEKAFDRVAWSFLFSTLDAMGISGEFYTWIAALYSEPTASVKVNGALSCPFRVRNGTRQGCPLSPLLFALSLEPFLESIRNNPDIQGIPGRTGEHKVGAYADDLLFFVASPLESLPAILEEFQIYGDLANLQINMLKSEILDITVPTWEQTRLKDSFRFRWCEGAMSYLGIRLPARLDTLFEDNFPPLWRTLTAELLTWSKMHISWFGRISVLKMNVLPRLLYLFQTLPIRIPTSFFALIKSAFLRFVWRASRPRVRWTVLVRAKSGGGVALPDPHRYYIATHLLRIIEWSTGGRGALWADLEDSFTSVRLWSLPWIAATSRPGEVRAHPTVAATMRIWDTATSRYQLSTFPSPLLPLADNPAFRTTLTQSFRARLPTPNKPRAAALILDAQYTPPWDRTAGTPPPTFLERFNLAQVLHYLRSLPGTHRILRDTGPFEKLCLASAAPSHGISTLYKMLVSPVAPDPPPFEARWEELLDEMIDEESWVKTYELIHRGSQQTRLQEQAYKIVTLWYCTPVLRFQMGLSLSSSCWRCDAEEGDYLHMWWSCAILQPFWAQVHEVILRVTDVDLPLTIRVFLLLQIPLSTTALRRSVLLPLLLTARSLVALHWANGSRPRGVDWVTRVEELRMHESLLVSAKGRTPQHLRKWFHWQDYVSSPEGRALRV</sequence>
<dbReference type="SUPFAM" id="SSF56672">
    <property type="entry name" value="DNA/RNA polymerases"/>
    <property type="match status" value="1"/>
</dbReference>
<dbReference type="InterPro" id="IPR043502">
    <property type="entry name" value="DNA/RNA_pol_sf"/>
</dbReference>
<evidence type="ECO:0000259" key="1">
    <source>
        <dbReference type="PROSITE" id="PS50878"/>
    </source>
</evidence>
<dbReference type="Pfam" id="PF03372">
    <property type="entry name" value="Exo_endo_phos"/>
    <property type="match status" value="1"/>
</dbReference>
<proteinExistence type="predicted"/>